<evidence type="ECO:0000313" key="2">
    <source>
        <dbReference type="EMBL" id="CAE7195681.1"/>
    </source>
</evidence>
<dbReference type="Pfam" id="PF03721">
    <property type="entry name" value="UDPG_MGDP_dh_N"/>
    <property type="match status" value="1"/>
</dbReference>
<dbReference type="NCBIfam" id="TIGR03026">
    <property type="entry name" value="NDP-sugDHase"/>
    <property type="match status" value="1"/>
</dbReference>
<dbReference type="InterPro" id="IPR028359">
    <property type="entry name" value="UDP_ManNAc/GlcNAc_DH"/>
</dbReference>
<dbReference type="InterPro" id="IPR036291">
    <property type="entry name" value="NAD(P)-bd_dom_sf"/>
</dbReference>
<evidence type="ECO:0000256" key="1">
    <source>
        <dbReference type="ARBA" id="ARBA00006601"/>
    </source>
</evidence>
<dbReference type="InterPro" id="IPR002509">
    <property type="entry name" value="NODB_dom"/>
</dbReference>
<reference evidence="2" key="1">
    <citation type="submission" date="2021-02" db="EMBL/GenBank/DDBJ databases">
        <authorList>
            <person name="Syme A R."/>
            <person name="Syme A R."/>
            <person name="Moolhuijzen P."/>
        </authorList>
    </citation>
    <scope>NUCLEOTIDE SEQUENCE</scope>
    <source>
        <strain evidence="2">W1-1</strain>
    </source>
</reference>
<dbReference type="InterPro" id="IPR017476">
    <property type="entry name" value="UDP-Glc/GDP-Man"/>
</dbReference>
<sequence>MVPNPTTTTQNSPDTLIYPLHKSDKSTTVAIIGVGYVGQHLMEVFSSAFNVIGYDVSASRIEELRTKYHRLDHVKFSNNESVLKDASRFLICVPTTLAFNGQVDSSYVRSATSMLDRYVTDRSIVVIESTVAVGMTREFLGPLAKSHGVFAGMSPERIDPGRVDPPPTSIPKVVSGLDDMIPGSLSAITKFYETVFDTVVPVSKPEVAEMSKLYENCQRTIAIAYANEMADACHGLGIDPFEVAQTAASKPFGYLPMYPSLGIGGHCIPVNPVYLTSTCNLPLLQQAHEKMMTRPSRIASQLLTSILEESNRTHGATHRPRMLVVGLGFKAGQSDLSHSPGLQLLNFLRGSGEVDLMFCDPLVSQESIPEVPKLEDSLWKPDVLKSFNAIVVAVKQPPLDYDILGSLTGGYRMSNPDQSGTPICLLEYGLACDGTQWPPGFNTSTTPRPKLGSVPYGKRFTSCTVEGTLALTYDDGPSEWTPDLLDILKANNVKATFFIKANHLYEDLVNHRSDKSPAIIRRMYNEGHQIAGHTWGHKNMDTALNSQQRRDEMVKAEIALNDILGFFPTYMRPPFNACGPACQADMGELGYHVTSNDIEPRDWAGNYTFAEQQFLGRLRTPTNRLGIRAWLGIAHDTHERTVHGFTQFMIDQAREHGFEMVTVGKCLNDPEENWYRDPVTGGAVRNLPPKDVA</sequence>
<dbReference type="AlphaFoldDB" id="A0A6S6W9P3"/>
<dbReference type="SUPFAM" id="SSF48179">
    <property type="entry name" value="6-phosphogluconate dehydrogenase C-terminal domain-like"/>
    <property type="match status" value="1"/>
</dbReference>
<dbReference type="InterPro" id="IPR036220">
    <property type="entry name" value="UDP-Glc/GDP-Man_DH_C_sf"/>
</dbReference>
<dbReference type="SUPFAM" id="SSF52413">
    <property type="entry name" value="UDP-glucose/GDP-mannose dehydrogenase C-terminal domain"/>
    <property type="match status" value="1"/>
</dbReference>
<dbReference type="GO" id="GO:0000271">
    <property type="term" value="P:polysaccharide biosynthetic process"/>
    <property type="evidence" value="ECO:0007669"/>
    <property type="project" value="InterPro"/>
</dbReference>
<dbReference type="CDD" id="cd10951">
    <property type="entry name" value="CE4_ClCDA_like"/>
    <property type="match status" value="1"/>
</dbReference>
<protein>
    <submittedName>
        <fullName evidence="2">UDP-glucose 6-dehydrogenase</fullName>
    </submittedName>
</protein>
<dbReference type="PROSITE" id="PS51677">
    <property type="entry name" value="NODB"/>
    <property type="match status" value="1"/>
</dbReference>
<dbReference type="PANTHER" id="PTHR43491">
    <property type="entry name" value="UDP-N-ACETYL-D-MANNOSAMINE DEHYDROGENASE"/>
    <property type="match status" value="1"/>
</dbReference>
<dbReference type="PIRSF" id="PIRSF500136">
    <property type="entry name" value="UDP_ManNAc_DH"/>
    <property type="match status" value="1"/>
</dbReference>
<dbReference type="InterPro" id="IPR001732">
    <property type="entry name" value="UDP-Glc/GDP-Man_DH_N"/>
</dbReference>
<dbReference type="Proteomes" id="UP000472372">
    <property type="component" value="Chromosome 7"/>
</dbReference>
<gene>
    <name evidence="2" type="ORF">PTTW11_08191</name>
</gene>
<dbReference type="Pfam" id="PF00984">
    <property type="entry name" value="UDPG_MGDP_dh"/>
    <property type="match status" value="1"/>
</dbReference>
<dbReference type="Gene3D" id="3.20.20.370">
    <property type="entry name" value="Glycoside hydrolase/deacetylase"/>
    <property type="match status" value="1"/>
</dbReference>
<dbReference type="GO" id="GO:0016616">
    <property type="term" value="F:oxidoreductase activity, acting on the CH-OH group of donors, NAD or NADP as acceptor"/>
    <property type="evidence" value="ECO:0007669"/>
    <property type="project" value="InterPro"/>
</dbReference>
<dbReference type="Pfam" id="PF01522">
    <property type="entry name" value="Polysacc_deac_1"/>
    <property type="match status" value="1"/>
</dbReference>
<organism evidence="2 3">
    <name type="scientific">Pyrenophora teres f. teres</name>
    <dbReference type="NCBI Taxonomy" id="97479"/>
    <lineage>
        <taxon>Eukaryota</taxon>
        <taxon>Fungi</taxon>
        <taxon>Dikarya</taxon>
        <taxon>Ascomycota</taxon>
        <taxon>Pezizomycotina</taxon>
        <taxon>Dothideomycetes</taxon>
        <taxon>Pleosporomycetidae</taxon>
        <taxon>Pleosporales</taxon>
        <taxon>Pleosporineae</taxon>
        <taxon>Pleosporaceae</taxon>
        <taxon>Pyrenophora</taxon>
    </lineage>
</organism>
<dbReference type="GO" id="GO:0016810">
    <property type="term" value="F:hydrolase activity, acting on carbon-nitrogen (but not peptide) bonds"/>
    <property type="evidence" value="ECO:0007669"/>
    <property type="project" value="InterPro"/>
</dbReference>
<dbReference type="GO" id="GO:0051287">
    <property type="term" value="F:NAD binding"/>
    <property type="evidence" value="ECO:0007669"/>
    <property type="project" value="InterPro"/>
</dbReference>
<name>A0A6S6W9P3_9PLEO</name>
<dbReference type="InterPro" id="IPR014026">
    <property type="entry name" value="UDP-Glc/GDP-Man_DH_dimer"/>
</dbReference>
<dbReference type="SUPFAM" id="SSF88713">
    <property type="entry name" value="Glycoside hydrolase/deacetylase"/>
    <property type="match status" value="1"/>
</dbReference>
<dbReference type="InterPro" id="IPR008927">
    <property type="entry name" value="6-PGluconate_DH-like_C_sf"/>
</dbReference>
<dbReference type="InterPro" id="IPR011330">
    <property type="entry name" value="Glyco_hydro/deAcase_b/a-brl"/>
</dbReference>
<dbReference type="GO" id="GO:0016628">
    <property type="term" value="F:oxidoreductase activity, acting on the CH-CH group of donors, NAD or NADP as acceptor"/>
    <property type="evidence" value="ECO:0007669"/>
    <property type="project" value="InterPro"/>
</dbReference>
<dbReference type="Gene3D" id="3.40.50.720">
    <property type="entry name" value="NAD(P)-binding Rossmann-like Domain"/>
    <property type="match status" value="2"/>
</dbReference>
<dbReference type="PIRSF" id="PIRSF000124">
    <property type="entry name" value="UDPglc_GDPman_dh"/>
    <property type="match status" value="1"/>
</dbReference>
<dbReference type="PANTHER" id="PTHR43491:SF2">
    <property type="entry name" value="UDP-N-ACETYL-D-MANNOSAMINE DEHYDROGENASE"/>
    <property type="match status" value="1"/>
</dbReference>
<comment type="similarity">
    <text evidence="1">Belongs to the UDP-glucose/GDP-mannose dehydrogenase family.</text>
</comment>
<dbReference type="SUPFAM" id="SSF51735">
    <property type="entry name" value="NAD(P)-binding Rossmann-fold domains"/>
    <property type="match status" value="1"/>
</dbReference>
<accession>A0A6S6W9P3</accession>
<proteinExistence type="inferred from homology"/>
<dbReference type="EMBL" id="HG992983">
    <property type="protein sequence ID" value="CAE7195681.1"/>
    <property type="molecule type" value="Genomic_DNA"/>
</dbReference>
<evidence type="ECO:0000313" key="3">
    <source>
        <dbReference type="Proteomes" id="UP000472372"/>
    </source>
</evidence>